<evidence type="ECO:0000256" key="4">
    <source>
        <dbReference type="SAM" id="Phobius"/>
    </source>
</evidence>
<evidence type="ECO:0000256" key="1">
    <source>
        <dbReference type="ARBA" id="ARBA00008526"/>
    </source>
</evidence>
<feature type="domain" description="ABC transporter" evidence="5">
    <location>
        <begin position="492"/>
        <end position="768"/>
    </location>
</feature>
<dbReference type="AlphaFoldDB" id="A0A6A6MQW2"/>
<dbReference type="InterPro" id="IPR047215">
    <property type="entry name" value="Galactose_mutarotase-like"/>
</dbReference>
<dbReference type="Pfam" id="PF01263">
    <property type="entry name" value="Aldose_epim"/>
    <property type="match status" value="2"/>
</dbReference>
<dbReference type="InterPro" id="IPR008183">
    <property type="entry name" value="Aldose_1/G6P_1-epimerase"/>
</dbReference>
<dbReference type="PROSITE" id="PS00211">
    <property type="entry name" value="ABC_TRANSPORTER_1"/>
    <property type="match status" value="1"/>
</dbReference>
<evidence type="ECO:0000259" key="5">
    <source>
        <dbReference type="PROSITE" id="PS50893"/>
    </source>
</evidence>
<evidence type="ECO:0000256" key="3">
    <source>
        <dbReference type="ARBA" id="ARBA00023277"/>
    </source>
</evidence>
<dbReference type="EMBL" id="JAAGAX010000005">
    <property type="protein sequence ID" value="KAF2315980.1"/>
    <property type="molecule type" value="Genomic_DNA"/>
</dbReference>
<dbReference type="CDD" id="cd09019">
    <property type="entry name" value="galactose_mutarotase_like"/>
    <property type="match status" value="1"/>
</dbReference>
<dbReference type="GO" id="GO:0005524">
    <property type="term" value="F:ATP binding"/>
    <property type="evidence" value="ECO:0007669"/>
    <property type="project" value="InterPro"/>
</dbReference>
<accession>A0A6A6MQW2</accession>
<organism evidence="6 7">
    <name type="scientific">Hevea brasiliensis</name>
    <name type="common">Para rubber tree</name>
    <name type="synonym">Siphonia brasiliensis</name>
    <dbReference type="NCBI Taxonomy" id="3981"/>
    <lineage>
        <taxon>Eukaryota</taxon>
        <taxon>Viridiplantae</taxon>
        <taxon>Streptophyta</taxon>
        <taxon>Embryophyta</taxon>
        <taxon>Tracheophyta</taxon>
        <taxon>Spermatophyta</taxon>
        <taxon>Magnoliopsida</taxon>
        <taxon>eudicotyledons</taxon>
        <taxon>Gunneridae</taxon>
        <taxon>Pentapetalae</taxon>
        <taxon>rosids</taxon>
        <taxon>fabids</taxon>
        <taxon>Malpighiales</taxon>
        <taxon>Euphorbiaceae</taxon>
        <taxon>Crotonoideae</taxon>
        <taxon>Micrandreae</taxon>
        <taxon>Hevea</taxon>
    </lineage>
</organism>
<keyword evidence="4" id="KW-0472">Membrane</keyword>
<keyword evidence="3" id="KW-0119">Carbohydrate metabolism</keyword>
<feature type="transmembrane region" description="Helical" evidence="4">
    <location>
        <begin position="344"/>
        <end position="370"/>
    </location>
</feature>
<dbReference type="InterPro" id="IPR027417">
    <property type="entry name" value="P-loop_NTPase"/>
</dbReference>
<evidence type="ECO:0000313" key="7">
    <source>
        <dbReference type="Proteomes" id="UP000467840"/>
    </source>
</evidence>
<dbReference type="InterPro" id="IPR014718">
    <property type="entry name" value="GH-type_carb-bd"/>
</dbReference>
<dbReference type="InterPro" id="IPR026082">
    <property type="entry name" value="ABCA"/>
</dbReference>
<dbReference type="GO" id="GO:0005975">
    <property type="term" value="P:carbohydrate metabolic process"/>
    <property type="evidence" value="ECO:0007669"/>
    <property type="project" value="InterPro"/>
</dbReference>
<dbReference type="InterPro" id="IPR003959">
    <property type="entry name" value="ATPase_AAA_core"/>
</dbReference>
<dbReference type="InterPro" id="IPR011013">
    <property type="entry name" value="Gal_mutarotase_sf_dom"/>
</dbReference>
<keyword evidence="4" id="KW-1133">Transmembrane helix</keyword>
<dbReference type="Gene3D" id="2.70.98.10">
    <property type="match status" value="2"/>
</dbReference>
<dbReference type="SUPFAM" id="SSF52540">
    <property type="entry name" value="P-loop containing nucleoside triphosphate hydrolases"/>
    <property type="match status" value="1"/>
</dbReference>
<comment type="similarity">
    <text evidence="1">Belongs to the ABC transporter superfamily. ABCA family. CPR flippase (TC 3.A.1.211) subfamily.</text>
</comment>
<keyword evidence="7" id="KW-1185">Reference proteome</keyword>
<sequence>MADTSHGPSSFWTQADALLRKNLTYQKRNAKTNCRLILFPFILCILLVITQSLLDHELNKASRKCGCKDVDINGNGQLEKVCGLQYSDAFQAATCSIPSPPQWPPLLQIPAPQYRAVRSEVIPFTDLPNDSCRSTGSCPVTILFTGNNQSLGENLAGNMFPSSFTVNSSNYMDSLAYNALGSDTEPKRDNFIDPAFIENSTLYYVQHQCASNSTLSISVQSVIEFQKEAACVQDLKLWRNSSSEINEQLFKGYRKGNSDEKINEILAAYDFLNSNGNNFNVSIWYNSTYKEGDIQGQFNYLRVPRFVNLVSNAYLQFFQGPGTKMLFEFVKEMPKAASKINVDLASLLGTLFFTWVILQLFPVVLTSLVYEKQQKLRIMMKMHGLGLKFFTLNDYGIQIVFYFIYINLQISVAFLVAAFFSNVKTATVVGYIGVFGTGLLGGFLFANFVEDSSFPRGWIIVLELYPGFSLYRGLYEFSQYTFTGNAMGTHGMRWGNLSDSKNGMRQVLIIMFVEWLVLLFVAYVDQVLSSGSGKSPLFFLQNFGKKRPSSFRKPSLQRQGSKVFVDMDKPDVIQEREKVEQLLLESTTHAIICDNLQKVYPGRDGNPEKLAVRGISLALPPGECFGREHLLFYGRLKNLKGSALIQAVEESLRSVNLFNGGVADKQAGKYSGGMKRRLSVAISLIGDPKVVYMDEPSTGLDPASRSNLWNVVKRAKQDRAIILTTHSMEEAEALCDRLGVFVDGSLQCIGNPKELKGRYGGSYVFTMTTSLDHEQEVVMMVQQLSPNAERTYHTSGTQKFEMPKNEVRIADVFHAVEIAKSRFPVFAWRGDFSIKFTNYGATMLSAVLPDKYGKLADVVLGFDSVEDYKNDSTYFGNIVGRVANRITGAQFTLNGTLYKLVPNEGKNMLHGGPKGFSEVVWKVHSYNKNSHITFTYDSFDGEEGFPGDLSVSVTYMLIGTNRLAVKMFAQPLNKATPVNLALHTYWNLGGHNSEPREIGSKFNELPDGYDINYVLEDLNPGHLKKVAVVKENISGRKLELWTNKPGLQFYTSNKLDNVKVCLEMSTEGQEICCHVTPLDKVEAEDHSCSCHMFCIEVVATFMPPLDDSAMEEDELEFYDEECDVIQDRFLVERNKLFCPETSVSTIHQILLDMDIPVQPYMMDRILGFARQMASNKRYMGRKVLHMRVEIDVPPGFEAMDTEGGGDDDDLASRLVPATKKQWRLWRIKNEDSQNTA</sequence>
<dbReference type="Pfam" id="PF24526">
    <property type="entry name" value="ABCA12_C"/>
    <property type="match status" value="1"/>
</dbReference>
<dbReference type="SUPFAM" id="SSF74650">
    <property type="entry name" value="Galactose mutarotase-like"/>
    <property type="match status" value="1"/>
</dbReference>
<gene>
    <name evidence="6" type="ORF">GH714_040775</name>
</gene>
<dbReference type="PROSITE" id="PS50893">
    <property type="entry name" value="ABC_TRANSPORTER_2"/>
    <property type="match status" value="1"/>
</dbReference>
<dbReference type="InterPro" id="IPR003439">
    <property type="entry name" value="ABC_transporter-like_ATP-bd"/>
</dbReference>
<evidence type="ECO:0000313" key="6">
    <source>
        <dbReference type="EMBL" id="KAF2315980.1"/>
    </source>
</evidence>
<reference evidence="6 7" key="1">
    <citation type="journal article" date="2020" name="Mol. Plant">
        <title>The Chromosome-Based Rubber Tree Genome Provides New Insights into Spurge Genome Evolution and Rubber Biosynthesis.</title>
        <authorList>
            <person name="Liu J."/>
            <person name="Shi C."/>
            <person name="Shi C.C."/>
            <person name="Li W."/>
            <person name="Zhang Q.J."/>
            <person name="Zhang Y."/>
            <person name="Li K."/>
            <person name="Lu H.F."/>
            <person name="Shi C."/>
            <person name="Zhu S.T."/>
            <person name="Xiao Z.Y."/>
            <person name="Nan H."/>
            <person name="Yue Y."/>
            <person name="Zhu X.G."/>
            <person name="Wu Y."/>
            <person name="Hong X.N."/>
            <person name="Fan G.Y."/>
            <person name="Tong Y."/>
            <person name="Zhang D."/>
            <person name="Mao C.L."/>
            <person name="Liu Y.L."/>
            <person name="Hao S.J."/>
            <person name="Liu W.Q."/>
            <person name="Lv M.Q."/>
            <person name="Zhang H.B."/>
            <person name="Liu Y."/>
            <person name="Hu-Tang G.R."/>
            <person name="Wang J.P."/>
            <person name="Wang J.H."/>
            <person name="Sun Y.H."/>
            <person name="Ni S.B."/>
            <person name="Chen W.B."/>
            <person name="Zhang X.C."/>
            <person name="Jiao Y.N."/>
            <person name="Eichler E.E."/>
            <person name="Li G.H."/>
            <person name="Liu X."/>
            <person name="Gao L.Z."/>
        </authorList>
    </citation>
    <scope>NUCLEOTIDE SEQUENCE [LARGE SCALE GENOMIC DNA]</scope>
    <source>
        <strain evidence="7">cv. GT1</strain>
        <tissue evidence="6">Leaf</tissue>
    </source>
</reference>
<dbReference type="PANTHER" id="PTHR19229:SF154">
    <property type="entry name" value="ABC TRANSPORTER A FAMILY MEMBER 3-RELATED"/>
    <property type="match status" value="1"/>
</dbReference>
<comment type="caution">
    <text evidence="6">The sequence shown here is derived from an EMBL/GenBank/DDBJ whole genome shotgun (WGS) entry which is preliminary data.</text>
</comment>
<keyword evidence="4" id="KW-0812">Transmembrane</keyword>
<dbReference type="GO" id="GO:0005319">
    <property type="term" value="F:lipid transporter activity"/>
    <property type="evidence" value="ECO:0007669"/>
    <property type="project" value="TreeGrafter"/>
</dbReference>
<dbReference type="GO" id="GO:0016853">
    <property type="term" value="F:isomerase activity"/>
    <property type="evidence" value="ECO:0007669"/>
    <property type="project" value="UniProtKB-KW"/>
</dbReference>
<dbReference type="GO" id="GO:0030246">
    <property type="term" value="F:carbohydrate binding"/>
    <property type="evidence" value="ECO:0007669"/>
    <property type="project" value="InterPro"/>
</dbReference>
<feature type="transmembrane region" description="Helical" evidence="4">
    <location>
        <begin position="399"/>
        <end position="420"/>
    </location>
</feature>
<dbReference type="GO" id="GO:0016887">
    <property type="term" value="F:ATP hydrolysis activity"/>
    <property type="evidence" value="ECO:0007669"/>
    <property type="project" value="InterPro"/>
</dbReference>
<evidence type="ECO:0000256" key="2">
    <source>
        <dbReference type="ARBA" id="ARBA00023235"/>
    </source>
</evidence>
<dbReference type="InterPro" id="IPR017871">
    <property type="entry name" value="ABC_transporter-like_CS"/>
</dbReference>
<dbReference type="Gene3D" id="3.40.50.300">
    <property type="entry name" value="P-loop containing nucleotide triphosphate hydrolases"/>
    <property type="match status" value="1"/>
</dbReference>
<keyword evidence="2" id="KW-0413">Isomerase</keyword>
<dbReference type="Pfam" id="PF13304">
    <property type="entry name" value="AAA_21"/>
    <property type="match status" value="1"/>
</dbReference>
<name>A0A6A6MQW2_HEVBR</name>
<protein>
    <recommendedName>
        <fullName evidence="5">ABC transporter domain-containing protein</fullName>
    </recommendedName>
</protein>
<dbReference type="GO" id="GO:0016020">
    <property type="term" value="C:membrane"/>
    <property type="evidence" value="ECO:0007669"/>
    <property type="project" value="InterPro"/>
</dbReference>
<feature type="transmembrane region" description="Helical" evidence="4">
    <location>
        <begin position="426"/>
        <end position="449"/>
    </location>
</feature>
<proteinExistence type="inferred from homology"/>
<feature type="transmembrane region" description="Helical" evidence="4">
    <location>
        <begin position="36"/>
        <end position="54"/>
    </location>
</feature>
<dbReference type="FunFam" id="3.40.50.300:FF:005415">
    <property type="entry name" value="ABC transporter A family member 7"/>
    <property type="match status" value="1"/>
</dbReference>
<dbReference type="GO" id="GO:0140359">
    <property type="term" value="F:ABC-type transporter activity"/>
    <property type="evidence" value="ECO:0007669"/>
    <property type="project" value="InterPro"/>
</dbReference>
<dbReference type="PANTHER" id="PTHR19229">
    <property type="entry name" value="ATP-BINDING CASSETTE TRANSPORTER SUBFAMILY A ABCA"/>
    <property type="match status" value="1"/>
</dbReference>
<feature type="transmembrane region" description="Helical" evidence="4">
    <location>
        <begin position="507"/>
        <end position="524"/>
    </location>
</feature>
<dbReference type="Proteomes" id="UP000467840">
    <property type="component" value="Chromosome 15"/>
</dbReference>